<evidence type="ECO:0000313" key="4">
    <source>
        <dbReference type="Proteomes" id="UP001295423"/>
    </source>
</evidence>
<feature type="compositionally biased region" description="Polar residues" evidence="2">
    <location>
        <begin position="77"/>
        <end position="89"/>
    </location>
</feature>
<keyword evidence="1" id="KW-0175">Coiled coil</keyword>
<dbReference type="Proteomes" id="UP001295423">
    <property type="component" value="Unassembled WGS sequence"/>
</dbReference>
<sequence>MANNKDIDDGKTVTGMMDKMQEREQQLEDAFNEIEIWDNALEAQERALAQQRADNAALQAQLAALQSQASHLPTMMIQPSPTLPHNNRVSPDRQALTPPVRSSDKT</sequence>
<accession>A0AAD2JJH9</accession>
<dbReference type="AlphaFoldDB" id="A0AAD2JJH9"/>
<comment type="caution">
    <text evidence="3">The sequence shown here is derived from an EMBL/GenBank/DDBJ whole genome shotgun (WGS) entry which is preliminary data.</text>
</comment>
<feature type="coiled-coil region" evidence="1">
    <location>
        <begin position="20"/>
        <end position="68"/>
    </location>
</feature>
<evidence type="ECO:0000256" key="1">
    <source>
        <dbReference type="SAM" id="Coils"/>
    </source>
</evidence>
<gene>
    <name evidence="3" type="ORF">CYCCA115_LOCUS16150</name>
</gene>
<organism evidence="3 4">
    <name type="scientific">Cylindrotheca closterium</name>
    <dbReference type="NCBI Taxonomy" id="2856"/>
    <lineage>
        <taxon>Eukaryota</taxon>
        <taxon>Sar</taxon>
        <taxon>Stramenopiles</taxon>
        <taxon>Ochrophyta</taxon>
        <taxon>Bacillariophyta</taxon>
        <taxon>Bacillariophyceae</taxon>
        <taxon>Bacillariophycidae</taxon>
        <taxon>Bacillariales</taxon>
        <taxon>Bacillariaceae</taxon>
        <taxon>Cylindrotheca</taxon>
    </lineage>
</organism>
<dbReference type="EMBL" id="CAKOGP040001910">
    <property type="protein sequence ID" value="CAJ1956259.1"/>
    <property type="molecule type" value="Genomic_DNA"/>
</dbReference>
<name>A0AAD2JJH9_9STRA</name>
<protein>
    <submittedName>
        <fullName evidence="3">Uncharacterized protein</fullName>
    </submittedName>
</protein>
<reference evidence="3" key="1">
    <citation type="submission" date="2023-08" db="EMBL/GenBank/DDBJ databases">
        <authorList>
            <person name="Audoor S."/>
            <person name="Bilcke G."/>
        </authorList>
    </citation>
    <scope>NUCLEOTIDE SEQUENCE</scope>
</reference>
<evidence type="ECO:0000313" key="3">
    <source>
        <dbReference type="EMBL" id="CAJ1956259.1"/>
    </source>
</evidence>
<keyword evidence="4" id="KW-1185">Reference proteome</keyword>
<feature type="region of interest" description="Disordered" evidence="2">
    <location>
        <begin position="72"/>
        <end position="106"/>
    </location>
</feature>
<proteinExistence type="predicted"/>
<evidence type="ECO:0000256" key="2">
    <source>
        <dbReference type="SAM" id="MobiDB-lite"/>
    </source>
</evidence>